<accession>D1C5G7</accession>
<keyword evidence="2 3" id="KW-0808">Transferase</keyword>
<dbReference type="AlphaFoldDB" id="D1C5G7"/>
<dbReference type="STRING" id="479434.Sthe_0044"/>
<evidence type="ECO:0000256" key="2">
    <source>
        <dbReference type="ARBA" id="ARBA00022679"/>
    </source>
</evidence>
<gene>
    <name evidence="3" type="ordered locus">Sthe_0044</name>
</gene>
<dbReference type="Gene3D" id="3.40.50.2000">
    <property type="entry name" value="Glycogen Phosphorylase B"/>
    <property type="match status" value="2"/>
</dbReference>
<dbReference type="SUPFAM" id="SSF53756">
    <property type="entry name" value="UDP-Glycosyltransferase/glycogen phosphorylase"/>
    <property type="match status" value="1"/>
</dbReference>
<evidence type="ECO:0000313" key="4">
    <source>
        <dbReference type="Proteomes" id="UP000002027"/>
    </source>
</evidence>
<dbReference type="GO" id="GO:0009244">
    <property type="term" value="P:lipopolysaccharide core region biosynthetic process"/>
    <property type="evidence" value="ECO:0007669"/>
    <property type="project" value="TreeGrafter"/>
</dbReference>
<dbReference type="InterPro" id="IPR002201">
    <property type="entry name" value="Glyco_trans_9"/>
</dbReference>
<name>D1C5G7_SPHTD</name>
<evidence type="ECO:0000256" key="1">
    <source>
        <dbReference type="ARBA" id="ARBA00022676"/>
    </source>
</evidence>
<keyword evidence="4" id="KW-1185">Reference proteome</keyword>
<dbReference type="CDD" id="cd03789">
    <property type="entry name" value="GT9_LPS_heptosyltransferase"/>
    <property type="match status" value="1"/>
</dbReference>
<reference evidence="3 4" key="2">
    <citation type="journal article" date="2010" name="Stand. Genomic Sci.">
        <title>Complete genome sequence of Desulfohalobium retbaense type strain (HR(100)).</title>
        <authorList>
            <person name="Spring S."/>
            <person name="Nolan M."/>
            <person name="Lapidus A."/>
            <person name="Glavina Del Rio T."/>
            <person name="Copeland A."/>
            <person name="Tice H."/>
            <person name="Cheng J.F."/>
            <person name="Lucas S."/>
            <person name="Land M."/>
            <person name="Chen F."/>
            <person name="Bruce D."/>
            <person name="Goodwin L."/>
            <person name="Pitluck S."/>
            <person name="Ivanova N."/>
            <person name="Mavromatis K."/>
            <person name="Mikhailova N."/>
            <person name="Pati A."/>
            <person name="Chen A."/>
            <person name="Palaniappan K."/>
            <person name="Hauser L."/>
            <person name="Chang Y.J."/>
            <person name="Jeffries C.D."/>
            <person name="Munk C."/>
            <person name="Kiss H."/>
            <person name="Chain P."/>
            <person name="Han C."/>
            <person name="Brettin T."/>
            <person name="Detter J.C."/>
            <person name="Schuler E."/>
            <person name="Goker M."/>
            <person name="Rohde M."/>
            <person name="Bristow J."/>
            <person name="Eisen J.A."/>
            <person name="Markowitz V."/>
            <person name="Hugenholtz P."/>
            <person name="Kyrpides N.C."/>
            <person name="Klenk H.P."/>
        </authorList>
    </citation>
    <scope>NUCLEOTIDE SEQUENCE [LARGE SCALE GENOMIC DNA]</scope>
    <source>
        <strain evidence="4">ATCC 49802 / DSM 20745 / S 6022</strain>
    </source>
</reference>
<dbReference type="InParanoid" id="D1C5G7"/>
<sequence>MSGWREARTIAALRLDNIGDVIMLGPALRAIKEASPAGRITLIASRAGAAAASLLPWVDDVMVWRPVWQDVGGRIPFDPARERAMIADLAARRFDAALIFTSFSQTPHVPGYVCYLAGIPLRAGESKEFGGSTLTDEQRGAPDDLHQAERNVRLVEHLGFPVRDRRLAVALPPEAHAAVPRLAAAAGLDPGAPFVLLHPGASAAARRVPVALAAGLARLLTAAGWPVLVTGQAREAGLVAAVVDGAGPRVRPLVGRTTLGEFAALVDRAALVVCGNTLPLHLADALDTPVLALYSGTDLDAQWRPRHTRSRLLRRPTACHPCYRFDCPIGQPCLDIPPEEATAAALELLVGAGVGVPGGGR</sequence>
<dbReference type="Pfam" id="PF01075">
    <property type="entry name" value="Glyco_transf_9"/>
    <property type="match status" value="1"/>
</dbReference>
<dbReference type="OrthoDB" id="9783989at2"/>
<dbReference type="EMBL" id="CP001823">
    <property type="protein sequence ID" value="ACZ37483.1"/>
    <property type="molecule type" value="Genomic_DNA"/>
</dbReference>
<dbReference type="RefSeq" id="WP_012870532.1">
    <property type="nucleotide sequence ID" value="NC_013523.1"/>
</dbReference>
<keyword evidence="1" id="KW-0328">Glycosyltransferase</keyword>
<dbReference type="PANTHER" id="PTHR30160">
    <property type="entry name" value="TETRAACYLDISACCHARIDE 4'-KINASE-RELATED"/>
    <property type="match status" value="1"/>
</dbReference>
<dbReference type="PANTHER" id="PTHR30160:SF1">
    <property type="entry name" value="LIPOPOLYSACCHARIDE 1,2-N-ACETYLGLUCOSAMINETRANSFERASE-RELATED"/>
    <property type="match status" value="1"/>
</dbReference>
<dbReference type="CAZy" id="GT9">
    <property type="family name" value="Glycosyltransferase Family 9"/>
</dbReference>
<organism evidence="3 4">
    <name type="scientific">Sphaerobacter thermophilus (strain ATCC 49802 / DSM 20745 / KCCM 41009 / NCIMB 13125 / S 6022)</name>
    <dbReference type="NCBI Taxonomy" id="479434"/>
    <lineage>
        <taxon>Bacteria</taxon>
        <taxon>Pseudomonadati</taxon>
        <taxon>Thermomicrobiota</taxon>
        <taxon>Thermomicrobia</taxon>
        <taxon>Sphaerobacterales</taxon>
        <taxon>Sphaerobacterineae</taxon>
        <taxon>Sphaerobacteraceae</taxon>
        <taxon>Sphaerobacter</taxon>
    </lineage>
</organism>
<reference evidence="4" key="1">
    <citation type="submission" date="2009-11" db="EMBL/GenBank/DDBJ databases">
        <title>The complete chromosome 1 of Sphaerobacter thermophilus DSM 20745.</title>
        <authorList>
            <person name="Lucas S."/>
            <person name="Copeland A."/>
            <person name="Lapidus A."/>
            <person name="Glavina del Rio T."/>
            <person name="Dalin E."/>
            <person name="Tice H."/>
            <person name="Bruce D."/>
            <person name="Goodwin L."/>
            <person name="Pitluck S."/>
            <person name="Kyrpides N."/>
            <person name="Mavromatis K."/>
            <person name="Ivanova N."/>
            <person name="Mikhailova N."/>
            <person name="LaButti K.M."/>
            <person name="Clum A."/>
            <person name="Sun H.I."/>
            <person name="Brettin T."/>
            <person name="Detter J.C."/>
            <person name="Han C."/>
            <person name="Larimer F."/>
            <person name="Land M."/>
            <person name="Hauser L."/>
            <person name="Markowitz V."/>
            <person name="Cheng J.F."/>
            <person name="Hugenholtz P."/>
            <person name="Woyke T."/>
            <person name="Wu D."/>
            <person name="Steenblock K."/>
            <person name="Schneider S."/>
            <person name="Pukall R."/>
            <person name="Goeker M."/>
            <person name="Klenk H.P."/>
            <person name="Eisen J.A."/>
        </authorList>
    </citation>
    <scope>NUCLEOTIDE SEQUENCE [LARGE SCALE GENOMIC DNA]</scope>
    <source>
        <strain evidence="4">ATCC 49802 / DSM 20745 / S 6022</strain>
    </source>
</reference>
<dbReference type="InterPro" id="IPR051199">
    <property type="entry name" value="LPS_LOS_Heptosyltrfase"/>
</dbReference>
<proteinExistence type="predicted"/>
<evidence type="ECO:0000313" key="3">
    <source>
        <dbReference type="EMBL" id="ACZ37483.1"/>
    </source>
</evidence>
<dbReference type="Proteomes" id="UP000002027">
    <property type="component" value="Chromosome 1"/>
</dbReference>
<protein>
    <submittedName>
        <fullName evidence="3">Glycosyl transferase family 9</fullName>
    </submittedName>
</protein>
<dbReference type="GO" id="GO:0005829">
    <property type="term" value="C:cytosol"/>
    <property type="evidence" value="ECO:0007669"/>
    <property type="project" value="TreeGrafter"/>
</dbReference>
<dbReference type="GO" id="GO:0008713">
    <property type="term" value="F:ADP-heptose-lipopolysaccharide heptosyltransferase activity"/>
    <property type="evidence" value="ECO:0007669"/>
    <property type="project" value="TreeGrafter"/>
</dbReference>
<dbReference type="eggNOG" id="COG0859">
    <property type="taxonomic scope" value="Bacteria"/>
</dbReference>
<dbReference type="KEGG" id="sti:Sthe_0044"/>
<dbReference type="HOGENOM" id="CLU_038371_0_3_0"/>